<dbReference type="KEGG" id="slau:SLA_7230"/>
<name>A0A160P9F0_STRLU</name>
<dbReference type="AlphaFoldDB" id="A0A160P9F0"/>
<evidence type="ECO:0000256" key="1">
    <source>
        <dbReference type="SAM" id="MobiDB-lite"/>
    </source>
</evidence>
<accession>A0A160P9F0</accession>
<keyword evidence="3" id="KW-1185">Reference proteome</keyword>
<dbReference type="Proteomes" id="UP000217676">
    <property type="component" value="Chromosome"/>
</dbReference>
<feature type="region of interest" description="Disordered" evidence="1">
    <location>
        <begin position="1"/>
        <end position="49"/>
    </location>
</feature>
<dbReference type="EMBL" id="AP017424">
    <property type="protein sequence ID" value="BAU88096.1"/>
    <property type="molecule type" value="Genomic_DNA"/>
</dbReference>
<evidence type="ECO:0000313" key="3">
    <source>
        <dbReference type="Proteomes" id="UP000217676"/>
    </source>
</evidence>
<evidence type="ECO:0000313" key="2">
    <source>
        <dbReference type="EMBL" id="BAU88096.1"/>
    </source>
</evidence>
<organism evidence="2 3">
    <name type="scientific">Streptomyces laurentii</name>
    <dbReference type="NCBI Taxonomy" id="39478"/>
    <lineage>
        <taxon>Bacteria</taxon>
        <taxon>Bacillati</taxon>
        <taxon>Actinomycetota</taxon>
        <taxon>Actinomycetes</taxon>
        <taxon>Kitasatosporales</taxon>
        <taxon>Streptomycetaceae</taxon>
        <taxon>Streptomyces</taxon>
    </lineage>
</organism>
<sequence>MKTCRRETRPTCGRTPPSDRTQEPARRQLTRRGRLAPSSRPAGLRPDDAKEHWRECLGRLHQALSGTGLALRSRARFWHPETVDFLVYRAASPFSTSE</sequence>
<gene>
    <name evidence="2" type="ORF">SLA_7230</name>
</gene>
<reference evidence="2 3" key="1">
    <citation type="journal article" date="2016" name="Genome Announc.">
        <title>Complete Genome Sequence of Thiostrepton-Producing Streptomyces laurentii ATCC 31255.</title>
        <authorList>
            <person name="Doi K."/>
            <person name="Fujino Y."/>
            <person name="Nagayoshi Y."/>
            <person name="Ohshima T."/>
            <person name="Ogata S."/>
        </authorList>
    </citation>
    <scope>NUCLEOTIDE SEQUENCE [LARGE SCALE GENOMIC DNA]</scope>
    <source>
        <strain evidence="2 3">ATCC 31255</strain>
    </source>
</reference>
<protein>
    <submittedName>
        <fullName evidence="2">Uncharacterized protein</fullName>
    </submittedName>
</protein>
<proteinExistence type="predicted"/>